<dbReference type="Pfam" id="PF05299">
    <property type="entry name" value="Peptidase_M61"/>
    <property type="match status" value="1"/>
</dbReference>
<dbReference type="SMART" id="SM00228">
    <property type="entry name" value="PDZ"/>
    <property type="match status" value="1"/>
</dbReference>
<dbReference type="RefSeq" id="WP_216713557.1">
    <property type="nucleotide sequence ID" value="NZ_JACVEL010000002.1"/>
</dbReference>
<dbReference type="InterPro" id="IPR036034">
    <property type="entry name" value="PDZ_sf"/>
</dbReference>
<keyword evidence="1" id="KW-0732">Signal</keyword>
<dbReference type="InterPro" id="IPR040756">
    <property type="entry name" value="Peptidase_M61_N"/>
</dbReference>
<keyword evidence="4" id="KW-1185">Reference proteome</keyword>
<dbReference type="PIRSF" id="PIRSF016493">
    <property type="entry name" value="Glycyl_aminpptds"/>
    <property type="match status" value="1"/>
</dbReference>
<comment type="caution">
    <text evidence="3">The sequence shown here is derived from an EMBL/GenBank/DDBJ whole genome shotgun (WGS) entry which is preliminary data.</text>
</comment>
<dbReference type="Proteomes" id="UP000652681">
    <property type="component" value="Unassembled WGS sequence"/>
</dbReference>
<dbReference type="EMBL" id="JACVEL010000002">
    <property type="protein sequence ID" value="MBC9811591.1"/>
    <property type="molecule type" value="Genomic_DNA"/>
</dbReference>
<feature type="domain" description="PDZ" evidence="2">
    <location>
        <begin position="479"/>
        <end position="561"/>
    </location>
</feature>
<evidence type="ECO:0000256" key="1">
    <source>
        <dbReference type="SAM" id="SignalP"/>
    </source>
</evidence>
<dbReference type="InterPro" id="IPR007963">
    <property type="entry name" value="Peptidase_M61_catalytic"/>
</dbReference>
<organism evidence="3 4">
    <name type="scientific">Taishania pollutisoli</name>
    <dbReference type="NCBI Taxonomy" id="2766479"/>
    <lineage>
        <taxon>Bacteria</taxon>
        <taxon>Pseudomonadati</taxon>
        <taxon>Bacteroidota</taxon>
        <taxon>Flavobacteriia</taxon>
        <taxon>Flavobacteriales</taxon>
        <taxon>Crocinitomicaceae</taxon>
        <taxon>Taishania</taxon>
    </lineage>
</organism>
<dbReference type="Gene3D" id="2.60.40.3650">
    <property type="match status" value="1"/>
</dbReference>
<evidence type="ECO:0000313" key="3">
    <source>
        <dbReference type="EMBL" id="MBC9811591.1"/>
    </source>
</evidence>
<accession>A0A8J6TWW2</accession>
<sequence>MTRFFVCISFLVFSLITHISYAQTARYELRIENPANHYFQVDFFLSDYKTDEIEVKMPVWAPGSYLVREFSKNLNAVRAYDESGKQLEVIKKTKNAWVVKRGKAKTVKISYEVYAFELTVRTSFLDQTHGFVSGTGVFMYTEETKNKQGRLKIIPHASFSKITTALPLAGEGVVGDGGAKEFAFSTYDYLVDCPIEIGNHEEFTFTAAGIPHTVAMYGWGNYDIPTLKKDMAKIVEAATEIFGQNPNKNYTFIIHNVTDSQGGLEHINSTTLSINRYSYTGGSYLGFLSLVAHEYFHLWNVKRIRPFELGPFNYDQEVYTSLLWVMEGFTSYYDELILLRAGFYDKNQYLNKLLGTINYVEGTPGARVQPVAHASFDAWIKSYRPNENSNNTTISYYSKGGVIAALLDAMIIKKFDGKKCLDHFLRELYTKYFEKLQRGFTDNEFQQEVAAFLGEDMTGFFNDYIYGTKIPDYNAIFGKVGVNVDYTGVAAPSFGAVLGQSGKSVTIRSVRSGSAAENAGLSPNDEIIGCNGIRVNQSDFETLVNSLNSGESVNLLIARDDVLLEIKLTISDYERPKFNFAAGSGTREVKLRDYWLRTVL</sequence>
<feature type="chain" id="PRO_5035249947" evidence="1">
    <location>
        <begin position="23"/>
        <end position="600"/>
    </location>
</feature>
<dbReference type="AlphaFoldDB" id="A0A8J6TWW2"/>
<protein>
    <submittedName>
        <fullName evidence="3">M61 family metallopeptidase</fullName>
    </submittedName>
</protein>
<evidence type="ECO:0000313" key="4">
    <source>
        <dbReference type="Proteomes" id="UP000652681"/>
    </source>
</evidence>
<dbReference type="PROSITE" id="PS50106">
    <property type="entry name" value="PDZ"/>
    <property type="match status" value="1"/>
</dbReference>
<dbReference type="SUPFAM" id="SSF50156">
    <property type="entry name" value="PDZ domain-like"/>
    <property type="match status" value="1"/>
</dbReference>
<feature type="signal peptide" evidence="1">
    <location>
        <begin position="1"/>
        <end position="22"/>
    </location>
</feature>
<reference evidence="3" key="1">
    <citation type="submission" date="2020-09" db="EMBL/GenBank/DDBJ databases">
        <title>Taishania pollutisoli gen. nov., sp. nov., Isolated from Tetrabromobisphenol A-Contaminated Soil.</title>
        <authorList>
            <person name="Chen Q."/>
        </authorList>
    </citation>
    <scope>NUCLEOTIDE SEQUENCE</scope>
    <source>
        <strain evidence="3">CZZ-1</strain>
    </source>
</reference>
<evidence type="ECO:0000259" key="2">
    <source>
        <dbReference type="PROSITE" id="PS50106"/>
    </source>
</evidence>
<proteinExistence type="predicted"/>
<dbReference type="Pfam" id="PF13180">
    <property type="entry name" value="PDZ_2"/>
    <property type="match status" value="1"/>
</dbReference>
<dbReference type="Gene3D" id="1.10.390.10">
    <property type="entry name" value="Neutral Protease Domain 2"/>
    <property type="match status" value="1"/>
</dbReference>
<dbReference type="InterPro" id="IPR024191">
    <property type="entry name" value="Peptidase_M61"/>
</dbReference>
<gene>
    <name evidence="3" type="ORF">H9Y05_03800</name>
</gene>
<dbReference type="SUPFAM" id="SSF55486">
    <property type="entry name" value="Metalloproteases ('zincins'), catalytic domain"/>
    <property type="match status" value="1"/>
</dbReference>
<dbReference type="InterPro" id="IPR001478">
    <property type="entry name" value="PDZ"/>
</dbReference>
<dbReference type="InterPro" id="IPR027268">
    <property type="entry name" value="Peptidase_M4/M1_CTD_sf"/>
</dbReference>
<name>A0A8J6TWW2_9FLAO</name>
<dbReference type="Gene3D" id="2.30.42.10">
    <property type="match status" value="1"/>
</dbReference>
<dbReference type="Pfam" id="PF17899">
    <property type="entry name" value="Peptidase_M61_N"/>
    <property type="match status" value="1"/>
</dbReference>